<dbReference type="Pfam" id="PF00210">
    <property type="entry name" value="Ferritin"/>
    <property type="match status" value="1"/>
</dbReference>
<organism evidence="5 6">
    <name type="scientific">Corallococcus soli</name>
    <dbReference type="NCBI Taxonomy" id="2710757"/>
    <lineage>
        <taxon>Bacteria</taxon>
        <taxon>Pseudomonadati</taxon>
        <taxon>Myxococcota</taxon>
        <taxon>Myxococcia</taxon>
        <taxon>Myxococcales</taxon>
        <taxon>Cystobacterineae</taxon>
        <taxon>Myxococcaceae</taxon>
        <taxon>Corallococcus</taxon>
    </lineage>
</organism>
<accession>A0ABR9PMI2</accession>
<comment type="caution">
    <text evidence="5">The sequence shown here is derived from an EMBL/GenBank/DDBJ whole genome shotgun (WGS) entry which is preliminary data.</text>
</comment>
<proteinExistence type="predicted"/>
<feature type="domain" description="Ferritin/DPS" evidence="4">
    <location>
        <begin position="43"/>
        <end position="177"/>
    </location>
</feature>
<dbReference type="EMBL" id="JAAIYO010000003">
    <property type="protein sequence ID" value="MBE4749110.1"/>
    <property type="molecule type" value="Genomic_DNA"/>
</dbReference>
<evidence type="ECO:0000259" key="4">
    <source>
        <dbReference type="Pfam" id="PF00210"/>
    </source>
</evidence>
<dbReference type="InterPro" id="IPR014490">
    <property type="entry name" value="Dps-like"/>
</dbReference>
<dbReference type="InterPro" id="IPR009078">
    <property type="entry name" value="Ferritin-like_SF"/>
</dbReference>
<evidence type="ECO:0000256" key="1">
    <source>
        <dbReference type="ARBA" id="ARBA00022434"/>
    </source>
</evidence>
<dbReference type="CDD" id="cd00657">
    <property type="entry name" value="Ferritin_like"/>
    <property type="match status" value="1"/>
</dbReference>
<evidence type="ECO:0000256" key="3">
    <source>
        <dbReference type="SAM" id="MobiDB-lite"/>
    </source>
</evidence>
<feature type="compositionally biased region" description="Basic and acidic residues" evidence="3">
    <location>
        <begin position="104"/>
        <end position="115"/>
    </location>
</feature>
<dbReference type="PANTHER" id="PTHR30295:SF1">
    <property type="entry name" value="DNA PROTECTION DURING STARVATION PROTEIN"/>
    <property type="match status" value="1"/>
</dbReference>
<gene>
    <name evidence="5" type="ORF">G4177_13155</name>
</gene>
<protein>
    <submittedName>
        <fullName evidence="5">Ferritin-like domain-containing protein</fullName>
    </submittedName>
</protein>
<dbReference type="PIRSF" id="PIRSF018063">
    <property type="entry name" value="Ferrtn_UCP018063"/>
    <property type="match status" value="1"/>
</dbReference>
<evidence type="ECO:0000313" key="6">
    <source>
        <dbReference type="Proteomes" id="UP001516472"/>
    </source>
</evidence>
<reference evidence="5 6" key="1">
    <citation type="submission" date="2020-02" db="EMBL/GenBank/DDBJ databases">
        <authorList>
            <person name="Babadi Z.K."/>
            <person name="Risdian C."/>
            <person name="Ebrahimipour G.H."/>
            <person name="Wink J."/>
        </authorList>
    </citation>
    <scope>NUCLEOTIDE SEQUENCE [LARGE SCALE GENOMIC DNA]</scope>
    <source>
        <strain evidence="5 6">ZKHCc1 1396</strain>
    </source>
</reference>
<keyword evidence="6" id="KW-1185">Reference proteome</keyword>
<dbReference type="InterPro" id="IPR008331">
    <property type="entry name" value="Ferritin_DPS_dom"/>
</dbReference>
<dbReference type="InterPro" id="IPR012347">
    <property type="entry name" value="Ferritin-like"/>
</dbReference>
<keyword evidence="1" id="KW-0409">Iron storage</keyword>
<sequence>MVESQTSPFVTDLQAIRHRVLEHLEEGAFARDAPYTVATTLRLLNDALATEIVCVLRYTHHALSTAGLDSEAVKAEFGQHAREDQEHALRLSERIHTLGGQPDFHPRGISSRDAHPSGADPHPGDRLRESLLAKRIAIETYRDLLRHFANHDRTTRRLLEDILQQEESHAHDMHAALVAHQRRCSRMN</sequence>
<dbReference type="RefSeq" id="WP_193348510.1">
    <property type="nucleotide sequence ID" value="NZ_CBCSIP010000336.1"/>
</dbReference>
<feature type="region of interest" description="Disordered" evidence="3">
    <location>
        <begin position="98"/>
        <end position="125"/>
    </location>
</feature>
<name>A0ABR9PMI2_9BACT</name>
<dbReference type="Gene3D" id="1.20.1260.10">
    <property type="match status" value="1"/>
</dbReference>
<evidence type="ECO:0000256" key="2">
    <source>
        <dbReference type="ARBA" id="ARBA00023004"/>
    </source>
</evidence>
<dbReference type="SUPFAM" id="SSF47240">
    <property type="entry name" value="Ferritin-like"/>
    <property type="match status" value="1"/>
</dbReference>
<evidence type="ECO:0000313" key="5">
    <source>
        <dbReference type="EMBL" id="MBE4749110.1"/>
    </source>
</evidence>
<dbReference type="Proteomes" id="UP001516472">
    <property type="component" value="Unassembled WGS sequence"/>
</dbReference>
<keyword evidence="2" id="KW-0408">Iron</keyword>
<dbReference type="PANTHER" id="PTHR30295">
    <property type="entry name" value="BACTERIOFERRITIN"/>
    <property type="match status" value="1"/>
</dbReference>